<evidence type="ECO:0000313" key="4">
    <source>
        <dbReference type="Proteomes" id="UP000007721"/>
    </source>
</evidence>
<reference evidence="3 4" key="1">
    <citation type="submission" date="2009-01" db="EMBL/GenBank/DDBJ databases">
        <title>Complete sequence of Geobacter sp. FRC-32.</title>
        <authorList>
            <consortium name="US DOE Joint Genome Institute"/>
            <person name="Lucas S."/>
            <person name="Copeland A."/>
            <person name="Lapidus A."/>
            <person name="Glavina del Rio T."/>
            <person name="Dalin E."/>
            <person name="Tice H."/>
            <person name="Bruce D."/>
            <person name="Goodwin L."/>
            <person name="Pitluck S."/>
            <person name="Saunders E."/>
            <person name="Brettin T."/>
            <person name="Detter J.C."/>
            <person name="Han C."/>
            <person name="Larimer F."/>
            <person name="Land M."/>
            <person name="Hauser L."/>
            <person name="Kyrpides N."/>
            <person name="Ovchinnikova G."/>
            <person name="Kostka J."/>
            <person name="Richardson P."/>
        </authorList>
    </citation>
    <scope>NUCLEOTIDE SEQUENCE [LARGE SCALE GENOMIC DNA]</scope>
    <source>
        <strain evidence="4">DSM 22248 / JCM 15807 / FRC-32</strain>
    </source>
</reference>
<dbReference type="Pfam" id="PF09084">
    <property type="entry name" value="NMT1"/>
    <property type="match status" value="1"/>
</dbReference>
<organism evidence="3 4">
    <name type="scientific">Geotalea daltonii (strain DSM 22248 / JCM 15807 / FRC-32)</name>
    <name type="common">Geobacter daltonii</name>
    <dbReference type="NCBI Taxonomy" id="316067"/>
    <lineage>
        <taxon>Bacteria</taxon>
        <taxon>Pseudomonadati</taxon>
        <taxon>Thermodesulfobacteriota</taxon>
        <taxon>Desulfuromonadia</taxon>
        <taxon>Geobacterales</taxon>
        <taxon>Geobacteraceae</taxon>
        <taxon>Geotalea</taxon>
    </lineage>
</organism>
<feature type="transmembrane region" description="Helical" evidence="1">
    <location>
        <begin position="12"/>
        <end position="32"/>
    </location>
</feature>
<dbReference type="InterPro" id="IPR015168">
    <property type="entry name" value="SsuA/THI5"/>
</dbReference>
<dbReference type="SUPFAM" id="SSF53850">
    <property type="entry name" value="Periplasmic binding protein-like II"/>
    <property type="match status" value="1"/>
</dbReference>
<dbReference type="STRING" id="316067.Geob_2834"/>
<name>B9M261_GEODF</name>
<dbReference type="HOGENOM" id="CLU_028871_9_0_7"/>
<dbReference type="Gene3D" id="3.40.190.10">
    <property type="entry name" value="Periplasmic binding protein-like II"/>
    <property type="match status" value="2"/>
</dbReference>
<evidence type="ECO:0000313" key="3">
    <source>
        <dbReference type="EMBL" id="ACM21179.1"/>
    </source>
</evidence>
<dbReference type="AlphaFoldDB" id="B9M261"/>
<keyword evidence="1" id="KW-1133">Transmembrane helix</keyword>
<proteinExistence type="predicted"/>
<gene>
    <name evidence="3" type="ordered locus">Geob_2834</name>
</gene>
<dbReference type="PANTHER" id="PTHR30024:SF42">
    <property type="entry name" value="ALIPHATIC SULFONATES-BINDING PROTEIN-RELATED"/>
    <property type="match status" value="1"/>
</dbReference>
<dbReference type="eggNOG" id="COG0715">
    <property type="taxonomic scope" value="Bacteria"/>
</dbReference>
<keyword evidence="1" id="KW-0812">Transmembrane</keyword>
<accession>B9M261</accession>
<dbReference type="PROSITE" id="PS51257">
    <property type="entry name" value="PROKAR_LIPOPROTEIN"/>
    <property type="match status" value="1"/>
</dbReference>
<dbReference type="EMBL" id="CP001390">
    <property type="protein sequence ID" value="ACM21179.1"/>
    <property type="molecule type" value="Genomic_DNA"/>
</dbReference>
<dbReference type="OrthoDB" id="9802556at2"/>
<evidence type="ECO:0000256" key="1">
    <source>
        <dbReference type="SAM" id="Phobius"/>
    </source>
</evidence>
<dbReference type="PANTHER" id="PTHR30024">
    <property type="entry name" value="ALIPHATIC SULFONATES-BINDING PROTEIN-RELATED"/>
    <property type="match status" value="1"/>
</dbReference>
<keyword evidence="4" id="KW-1185">Reference proteome</keyword>
<dbReference type="KEGG" id="geo:Geob_2834"/>
<dbReference type="Proteomes" id="UP000007721">
    <property type="component" value="Chromosome"/>
</dbReference>
<sequence>MKNRNVAPSIRHHLTWVVIMFAVTAGCVFFIVRAHLQQKTLPLKNVTIAIPTLPFTALAQIAQQQGFYLQEGLLVTPQVYPYGKPALQAVMDGSADFAVVAETPFTFAVLNGKKISIVATILTSSEAHAIVARKDRGIIKYDDLKGRSIGATLGTSGHFFMDAFLIAHGISIADVKVVDLKPEEMVDALANGTVDAISTWQPFLFYAQQKMGDRGVSFKDEDIHRLTFNIIATHDFIRHNPEQVAKVIRALVKAEEFAIRDPVAAQKIVADFCHLDREVLRQFWPAYSFQVTLDQSLLLALEDESQWAMANGLVKKRQMPNYLNFIYYDGMQSVKPERLMILR</sequence>
<keyword evidence="1" id="KW-0472">Membrane</keyword>
<dbReference type="CDD" id="cd01008">
    <property type="entry name" value="PBP2_NrtA_SsuA_CpmA_like"/>
    <property type="match status" value="1"/>
</dbReference>
<protein>
    <submittedName>
        <fullName evidence="3">ABC transporter, periplasmic substrate-binding protein, NMT1/THI5-like domain-containing</fullName>
    </submittedName>
</protein>
<evidence type="ECO:0000259" key="2">
    <source>
        <dbReference type="Pfam" id="PF09084"/>
    </source>
</evidence>
<dbReference type="RefSeq" id="WP_012647907.1">
    <property type="nucleotide sequence ID" value="NC_011979.1"/>
</dbReference>
<feature type="domain" description="SsuA/THI5-like" evidence="2">
    <location>
        <begin position="61"/>
        <end position="265"/>
    </location>
</feature>